<feature type="domain" description="HTH tetR-type" evidence="5">
    <location>
        <begin position="22"/>
        <end position="82"/>
    </location>
</feature>
<feature type="DNA-binding region" description="H-T-H motif" evidence="4">
    <location>
        <begin position="45"/>
        <end position="64"/>
    </location>
</feature>
<reference evidence="6 7" key="1">
    <citation type="submission" date="2019-10" db="EMBL/GenBank/DDBJ databases">
        <title>Cognatihalovulum marinum gen. nov. sp. nov., a new member of the family Rhodobacteraceae isolated from deep seawater of the Northwest Indian Ocean.</title>
        <authorList>
            <person name="Ruan C."/>
            <person name="Wang J."/>
            <person name="Zheng X."/>
            <person name="Song L."/>
            <person name="Zhu Y."/>
            <person name="Huang Y."/>
            <person name="Lu Z."/>
            <person name="Du W."/>
            <person name="Huang L."/>
            <person name="Dai X."/>
        </authorList>
    </citation>
    <scope>NUCLEOTIDE SEQUENCE [LARGE SCALE GENOMIC DNA]</scope>
    <source>
        <strain evidence="6 7">2CG4</strain>
    </source>
</reference>
<dbReference type="InterPro" id="IPR025996">
    <property type="entry name" value="MT1864/Rv1816-like_C"/>
</dbReference>
<dbReference type="Pfam" id="PF13305">
    <property type="entry name" value="TetR_C_33"/>
    <property type="match status" value="1"/>
</dbReference>
<dbReference type="Proteomes" id="UP000474957">
    <property type="component" value="Unassembled WGS sequence"/>
</dbReference>
<gene>
    <name evidence="6" type="ORF">GE300_17340</name>
</gene>
<dbReference type="EMBL" id="WIND01000018">
    <property type="protein sequence ID" value="MSU91348.1"/>
    <property type="molecule type" value="Genomic_DNA"/>
</dbReference>
<dbReference type="InterPro" id="IPR036271">
    <property type="entry name" value="Tet_transcr_reg_TetR-rel_C_sf"/>
</dbReference>
<keyword evidence="3" id="KW-0804">Transcription</keyword>
<evidence type="ECO:0000259" key="5">
    <source>
        <dbReference type="PROSITE" id="PS50977"/>
    </source>
</evidence>
<dbReference type="GO" id="GO:0003677">
    <property type="term" value="F:DNA binding"/>
    <property type="evidence" value="ECO:0007669"/>
    <property type="project" value="UniProtKB-UniRule"/>
</dbReference>
<evidence type="ECO:0000313" key="6">
    <source>
        <dbReference type="EMBL" id="MSU91348.1"/>
    </source>
</evidence>
<dbReference type="AlphaFoldDB" id="A0A6L5Z467"/>
<proteinExistence type="predicted"/>
<dbReference type="PROSITE" id="PS50977">
    <property type="entry name" value="HTH_TETR_2"/>
    <property type="match status" value="1"/>
</dbReference>
<evidence type="ECO:0000256" key="4">
    <source>
        <dbReference type="PROSITE-ProRule" id="PRU00335"/>
    </source>
</evidence>
<accession>A0A6L5Z467</accession>
<keyword evidence="2 4" id="KW-0238">DNA-binding</keyword>
<evidence type="ECO:0000256" key="3">
    <source>
        <dbReference type="ARBA" id="ARBA00023163"/>
    </source>
</evidence>
<organism evidence="6 7">
    <name type="scientific">Halovulum marinum</name>
    <dbReference type="NCBI Taxonomy" id="2662447"/>
    <lineage>
        <taxon>Bacteria</taxon>
        <taxon>Pseudomonadati</taxon>
        <taxon>Pseudomonadota</taxon>
        <taxon>Alphaproteobacteria</taxon>
        <taxon>Rhodobacterales</taxon>
        <taxon>Paracoccaceae</taxon>
        <taxon>Halovulum</taxon>
    </lineage>
</organism>
<name>A0A6L5Z467_9RHOB</name>
<evidence type="ECO:0000256" key="2">
    <source>
        <dbReference type="ARBA" id="ARBA00023125"/>
    </source>
</evidence>
<protein>
    <submittedName>
        <fullName evidence="6">TetR family transcriptional regulator</fullName>
    </submittedName>
</protein>
<evidence type="ECO:0000256" key="1">
    <source>
        <dbReference type="ARBA" id="ARBA00023015"/>
    </source>
</evidence>
<dbReference type="SUPFAM" id="SSF48498">
    <property type="entry name" value="Tetracyclin repressor-like, C-terminal domain"/>
    <property type="match status" value="1"/>
</dbReference>
<dbReference type="Pfam" id="PF00440">
    <property type="entry name" value="TetR_N"/>
    <property type="match status" value="1"/>
</dbReference>
<dbReference type="InterPro" id="IPR009057">
    <property type="entry name" value="Homeodomain-like_sf"/>
</dbReference>
<dbReference type="Gene3D" id="1.10.357.10">
    <property type="entry name" value="Tetracycline Repressor, domain 2"/>
    <property type="match status" value="1"/>
</dbReference>
<evidence type="ECO:0000313" key="7">
    <source>
        <dbReference type="Proteomes" id="UP000474957"/>
    </source>
</evidence>
<dbReference type="RefSeq" id="WP_154448417.1">
    <property type="nucleotide sequence ID" value="NZ_WIND01000018.1"/>
</dbReference>
<sequence>MTAMSDLAETRPSTMPQPLKRGDLRDALVGYARAETDAGRIACMSLRAAARDLGVSSGAVYRHFDDKDALLKAVAHQGFQEMRAEFIAIRPEGCAASSAALAAARAFSMGRAFVRFAHGNPALWRMMFGRIGLLCQADHRAEVGDMRYTILDCTQENIRDLYRLGAIPEPPTVEDTRFMWAAIHGAADLTQCRLQAGDCCLHEIADQTTDRSLRALGCDRAVIGDGRALADTVS</sequence>
<keyword evidence="7" id="KW-1185">Reference proteome</keyword>
<dbReference type="InterPro" id="IPR001647">
    <property type="entry name" value="HTH_TetR"/>
</dbReference>
<keyword evidence="1" id="KW-0805">Transcription regulation</keyword>
<comment type="caution">
    <text evidence="6">The sequence shown here is derived from an EMBL/GenBank/DDBJ whole genome shotgun (WGS) entry which is preliminary data.</text>
</comment>
<dbReference type="SUPFAM" id="SSF46689">
    <property type="entry name" value="Homeodomain-like"/>
    <property type="match status" value="1"/>
</dbReference>